<evidence type="ECO:0000259" key="5">
    <source>
        <dbReference type="PROSITE" id="PS50102"/>
    </source>
</evidence>
<evidence type="ECO:0000256" key="4">
    <source>
        <dbReference type="SAM" id="MobiDB-lite"/>
    </source>
</evidence>
<feature type="compositionally biased region" description="Gly residues" evidence="4">
    <location>
        <begin position="396"/>
        <end position="418"/>
    </location>
</feature>
<dbReference type="EMBL" id="JARBDR010000837">
    <property type="protein sequence ID" value="KAJ8305186.1"/>
    <property type="molecule type" value="Genomic_DNA"/>
</dbReference>
<organism evidence="6 7">
    <name type="scientific">Tegillarca granosa</name>
    <name type="common">Malaysian cockle</name>
    <name type="synonym">Anadara granosa</name>
    <dbReference type="NCBI Taxonomy" id="220873"/>
    <lineage>
        <taxon>Eukaryota</taxon>
        <taxon>Metazoa</taxon>
        <taxon>Spiralia</taxon>
        <taxon>Lophotrochozoa</taxon>
        <taxon>Mollusca</taxon>
        <taxon>Bivalvia</taxon>
        <taxon>Autobranchia</taxon>
        <taxon>Pteriomorphia</taxon>
        <taxon>Arcoida</taxon>
        <taxon>Arcoidea</taxon>
        <taxon>Arcidae</taxon>
        <taxon>Tegillarca</taxon>
    </lineage>
</organism>
<feature type="domain" description="RRM" evidence="5">
    <location>
        <begin position="91"/>
        <end position="164"/>
    </location>
</feature>
<dbReference type="Proteomes" id="UP001217089">
    <property type="component" value="Unassembled WGS sequence"/>
</dbReference>
<feature type="compositionally biased region" description="Acidic residues" evidence="4">
    <location>
        <begin position="47"/>
        <end position="69"/>
    </location>
</feature>
<dbReference type="Gene3D" id="3.30.70.330">
    <property type="match status" value="3"/>
</dbReference>
<keyword evidence="1" id="KW-0677">Repeat</keyword>
<comment type="caution">
    <text evidence="6">The sequence shown here is derived from an EMBL/GenBank/DDBJ whole genome shotgun (WGS) entry which is preliminary data.</text>
</comment>
<accession>A0ABQ9EMT0</accession>
<feature type="region of interest" description="Disordered" evidence="4">
    <location>
        <begin position="365"/>
        <end position="440"/>
    </location>
</feature>
<proteinExistence type="predicted"/>
<feature type="compositionally biased region" description="Basic and acidic residues" evidence="4">
    <location>
        <begin position="15"/>
        <end position="30"/>
    </location>
</feature>
<dbReference type="PANTHER" id="PTHR23236:SF119">
    <property type="entry name" value="NUCLEAR RNA-BINDING PROTEIN SART-3"/>
    <property type="match status" value="1"/>
</dbReference>
<dbReference type="PROSITE" id="PS50102">
    <property type="entry name" value="RRM"/>
    <property type="match status" value="3"/>
</dbReference>
<name>A0ABQ9EMT0_TEGGR</name>
<evidence type="ECO:0000256" key="3">
    <source>
        <dbReference type="PROSITE-ProRule" id="PRU00176"/>
    </source>
</evidence>
<dbReference type="InterPro" id="IPR000504">
    <property type="entry name" value="RRM_dom"/>
</dbReference>
<evidence type="ECO:0000313" key="6">
    <source>
        <dbReference type="EMBL" id="KAJ8305186.1"/>
    </source>
</evidence>
<feature type="domain" description="RRM" evidence="5">
    <location>
        <begin position="195"/>
        <end position="269"/>
    </location>
</feature>
<keyword evidence="2 3" id="KW-0694">RNA-binding</keyword>
<evidence type="ECO:0000313" key="7">
    <source>
        <dbReference type="Proteomes" id="UP001217089"/>
    </source>
</evidence>
<evidence type="ECO:0000256" key="1">
    <source>
        <dbReference type="ARBA" id="ARBA00022737"/>
    </source>
</evidence>
<feature type="region of interest" description="Disordered" evidence="4">
    <location>
        <begin position="13"/>
        <end position="97"/>
    </location>
</feature>
<evidence type="ECO:0000256" key="2">
    <source>
        <dbReference type="ARBA" id="ARBA00022884"/>
    </source>
</evidence>
<protein>
    <recommendedName>
        <fullName evidence="5">RRM domain-containing protein</fullName>
    </recommendedName>
</protein>
<sequence length="440" mass="48281">MCDCNIYSIIMPKKAVKEGKNKAQEEETKTPAKKAKVEKKSPAPVAMEEDDDDDSDDSSDDSEDEEEEEEKPKKKKKEKKQNGVATETESATLFIGNIPKDCSDKKLKKFFEEKGISISEVRRSKPGKPFAYVDLANPGDLNKATSLNGESIDDNELKIEKAKPRPEQTPQKEKQENKFQDKQDKRKSFETQDEKTLFVKNLPESATEDSIKGFFPDAEEVRLPRKPDNSHKGFAYIVFKDKSKVEEVMNDKQGADFDGSALYLDFSGKKSKFQSPGFGGDKRKSTGEAGKTKVLFVKNLSFDTDENALQEAFEGCSSARIARFQDTNKHRGFGFVEFDSAEDAKAAHDKMQGQNIDGREVFVDFAGERGSGGGGSGRGGFRGRGGRGGGDRGRGGRGGRGFGGGRGGRGGRGRGGFGGERKGSIQEFKGKKKTFADDSD</sequence>
<dbReference type="PANTHER" id="PTHR23236">
    <property type="entry name" value="EUKARYOTIC TRANSLATION INITIATION FACTOR 4B/4H"/>
    <property type="match status" value="1"/>
</dbReference>
<keyword evidence="7" id="KW-1185">Reference proteome</keyword>
<gene>
    <name evidence="6" type="ORF">KUTeg_017265</name>
</gene>
<feature type="region of interest" description="Disordered" evidence="4">
    <location>
        <begin position="138"/>
        <end position="201"/>
    </location>
</feature>
<feature type="domain" description="RRM" evidence="5">
    <location>
        <begin position="293"/>
        <end position="368"/>
    </location>
</feature>
<dbReference type="InterPro" id="IPR012677">
    <property type="entry name" value="Nucleotide-bd_a/b_plait_sf"/>
</dbReference>
<dbReference type="Pfam" id="PF00076">
    <property type="entry name" value="RRM_1"/>
    <property type="match status" value="3"/>
</dbReference>
<reference evidence="6 7" key="1">
    <citation type="submission" date="2022-12" db="EMBL/GenBank/DDBJ databases">
        <title>Chromosome-level genome of Tegillarca granosa.</title>
        <authorList>
            <person name="Kim J."/>
        </authorList>
    </citation>
    <scope>NUCLEOTIDE SEQUENCE [LARGE SCALE GENOMIC DNA]</scope>
    <source>
        <strain evidence="6">Teg-2019</strain>
        <tissue evidence="6">Adductor muscle</tissue>
    </source>
</reference>
<dbReference type="SUPFAM" id="SSF54928">
    <property type="entry name" value="RNA-binding domain, RBD"/>
    <property type="match status" value="3"/>
</dbReference>
<dbReference type="SMART" id="SM00360">
    <property type="entry name" value="RRM"/>
    <property type="match status" value="3"/>
</dbReference>
<dbReference type="InterPro" id="IPR035979">
    <property type="entry name" value="RBD_domain_sf"/>
</dbReference>
<feature type="compositionally biased region" description="Basic and acidic residues" evidence="4">
    <location>
        <begin position="155"/>
        <end position="197"/>
    </location>
</feature>
<feature type="compositionally biased region" description="Gly residues" evidence="4">
    <location>
        <begin position="369"/>
        <end position="388"/>
    </location>
</feature>